<dbReference type="GO" id="GO:0003723">
    <property type="term" value="F:RNA binding"/>
    <property type="evidence" value="ECO:0007669"/>
    <property type="project" value="UniProtKB-UniRule"/>
</dbReference>
<dbReference type="OrthoDB" id="21467at2759"/>
<dbReference type="SUPFAM" id="SSF54928">
    <property type="entry name" value="RNA-binding domain, RBD"/>
    <property type="match status" value="1"/>
</dbReference>
<dbReference type="Proteomes" id="UP000001996">
    <property type="component" value="Unassembled WGS sequence"/>
</dbReference>
<evidence type="ECO:0000256" key="4">
    <source>
        <dbReference type="PROSITE-ProRule" id="PRU00176"/>
    </source>
</evidence>
<keyword evidence="3" id="KW-0539">Nucleus</keyword>
<keyword evidence="8" id="KW-1185">Reference proteome</keyword>
<evidence type="ECO:0000256" key="2">
    <source>
        <dbReference type="ARBA" id="ARBA00022884"/>
    </source>
</evidence>
<dbReference type="eggNOG" id="KOG4208">
    <property type="taxonomic scope" value="Eukaryota"/>
</dbReference>
<dbReference type="GO" id="GO:0005730">
    <property type="term" value="C:nucleolus"/>
    <property type="evidence" value="ECO:0007669"/>
    <property type="project" value="UniProtKB-SubCell"/>
</dbReference>
<dbReference type="Pfam" id="PF00076">
    <property type="entry name" value="RRM_1"/>
    <property type="match status" value="1"/>
</dbReference>
<feature type="compositionally biased region" description="Acidic residues" evidence="5">
    <location>
        <begin position="70"/>
        <end position="95"/>
    </location>
</feature>
<sequence length="305" mass="34009">MARKQVNTKLVSNGGSKKTADAKSAKKVVKKQPKEEVEEQADDINLPSSSSEDEGSGNENKDSKVTVNAEEYELSSDDSEDDNEEEKEEEEEGESEAAANSSTTTAAVDDDDSDDESSSDDSDLDVQGSLEPVAAGHKVNKQLKKASSTSKTSSSDKKSKRGVIYIGRLPLRFQESELRTYFTQFGNITQLILSRNKKTGKSKHFAHIEFDSPEVAKIAAETMDNYLLFGHLIRCQVVENPHKELFKNAGRKFKVVPVHKIVKDKHEKRKTKEEWATIVEKFEASKKRKVEELKAKGFDYDLASI</sequence>
<evidence type="ECO:0000259" key="6">
    <source>
        <dbReference type="PROSITE" id="PS50102"/>
    </source>
</evidence>
<evidence type="ECO:0000313" key="7">
    <source>
        <dbReference type="EMBL" id="EDK46947.1"/>
    </source>
</evidence>
<evidence type="ECO:0000256" key="1">
    <source>
        <dbReference type="ARBA" id="ARBA00004604"/>
    </source>
</evidence>
<keyword evidence="2 4" id="KW-0694">RNA-binding</keyword>
<evidence type="ECO:0000256" key="5">
    <source>
        <dbReference type="SAM" id="MobiDB-lite"/>
    </source>
</evidence>
<accession>A5E689</accession>
<dbReference type="EMBL" id="CH981531">
    <property type="protein sequence ID" value="EDK46947.1"/>
    <property type="molecule type" value="Genomic_DNA"/>
</dbReference>
<dbReference type="SMART" id="SM00360">
    <property type="entry name" value="RRM"/>
    <property type="match status" value="1"/>
</dbReference>
<dbReference type="HOGENOM" id="CLU_025741_0_1_1"/>
<feature type="compositionally biased region" description="Low complexity" evidence="5">
    <location>
        <begin position="96"/>
        <end position="107"/>
    </location>
</feature>
<reference evidence="7 8" key="1">
    <citation type="journal article" date="2009" name="Nature">
        <title>Evolution of pathogenicity and sexual reproduction in eight Candida genomes.</title>
        <authorList>
            <person name="Butler G."/>
            <person name="Rasmussen M.D."/>
            <person name="Lin M.F."/>
            <person name="Santos M.A."/>
            <person name="Sakthikumar S."/>
            <person name="Munro C.A."/>
            <person name="Rheinbay E."/>
            <person name="Grabherr M."/>
            <person name="Forche A."/>
            <person name="Reedy J.L."/>
            <person name="Agrafioti I."/>
            <person name="Arnaud M.B."/>
            <person name="Bates S."/>
            <person name="Brown A.J."/>
            <person name="Brunke S."/>
            <person name="Costanzo M.C."/>
            <person name="Fitzpatrick D.A."/>
            <person name="de Groot P.W."/>
            <person name="Harris D."/>
            <person name="Hoyer L.L."/>
            <person name="Hube B."/>
            <person name="Klis F.M."/>
            <person name="Kodira C."/>
            <person name="Lennard N."/>
            <person name="Logue M.E."/>
            <person name="Martin R."/>
            <person name="Neiman A.M."/>
            <person name="Nikolaou E."/>
            <person name="Quail M.A."/>
            <person name="Quinn J."/>
            <person name="Santos M.C."/>
            <person name="Schmitzberger F.F."/>
            <person name="Sherlock G."/>
            <person name="Shah P."/>
            <person name="Silverstein K.A."/>
            <person name="Skrzypek M.S."/>
            <person name="Soll D."/>
            <person name="Staggs R."/>
            <person name="Stansfield I."/>
            <person name="Stumpf M.P."/>
            <person name="Sudbery P.E."/>
            <person name="Srikantha T."/>
            <person name="Zeng Q."/>
            <person name="Berman J."/>
            <person name="Berriman M."/>
            <person name="Heitman J."/>
            <person name="Gow N.A."/>
            <person name="Lorenz M.C."/>
            <person name="Birren B.W."/>
            <person name="Kellis M."/>
            <person name="Cuomo C.A."/>
        </authorList>
    </citation>
    <scope>NUCLEOTIDE SEQUENCE [LARGE SCALE GENOMIC DNA]</scope>
    <source>
        <strain evidence="8">ATCC 11503 / BCRC 21390 / CBS 2605 / JCM 1781 / NBRC 1676 / NRRL YB-4239</strain>
    </source>
</reference>
<feature type="region of interest" description="Disordered" evidence="5">
    <location>
        <begin position="1"/>
        <end position="157"/>
    </location>
</feature>
<dbReference type="PANTHER" id="PTHR46754">
    <property type="entry name" value="MKI67 FHA DOMAIN-INTERACTING NUCLEOLAR PHOSPHOPROTEIN"/>
    <property type="match status" value="1"/>
</dbReference>
<dbReference type="CDD" id="cd12307">
    <property type="entry name" value="RRM_NIFK_like"/>
    <property type="match status" value="1"/>
</dbReference>
<feature type="compositionally biased region" description="Polar residues" evidence="5">
    <location>
        <begin position="1"/>
        <end position="16"/>
    </location>
</feature>
<evidence type="ECO:0000256" key="3">
    <source>
        <dbReference type="ARBA" id="ARBA00023242"/>
    </source>
</evidence>
<proteinExistence type="predicted"/>
<dbReference type="STRING" id="379508.A5E689"/>
<dbReference type="OMA" id="WKGANKR"/>
<dbReference type="InParanoid" id="A5E689"/>
<feature type="compositionally biased region" description="Acidic residues" evidence="5">
    <location>
        <begin position="108"/>
        <end position="124"/>
    </location>
</feature>
<dbReference type="PROSITE" id="PS50102">
    <property type="entry name" value="RRM"/>
    <property type="match status" value="1"/>
</dbReference>
<protein>
    <recommendedName>
        <fullName evidence="6">RRM domain-containing protein</fullName>
    </recommendedName>
</protein>
<dbReference type="AlphaFoldDB" id="A5E689"/>
<name>A5E689_LODEL</name>
<dbReference type="InterPro" id="IPR035979">
    <property type="entry name" value="RBD_domain_sf"/>
</dbReference>
<evidence type="ECO:0000313" key="8">
    <source>
        <dbReference type="Proteomes" id="UP000001996"/>
    </source>
</evidence>
<dbReference type="InterPro" id="IPR012677">
    <property type="entry name" value="Nucleotide-bd_a/b_plait_sf"/>
</dbReference>
<dbReference type="InterPro" id="IPR000504">
    <property type="entry name" value="RRM_dom"/>
</dbReference>
<organism evidence="7 8">
    <name type="scientific">Lodderomyces elongisporus (strain ATCC 11503 / CBS 2605 / JCM 1781 / NBRC 1676 / NRRL YB-4239)</name>
    <name type="common">Yeast</name>
    <name type="synonym">Saccharomyces elongisporus</name>
    <dbReference type="NCBI Taxonomy" id="379508"/>
    <lineage>
        <taxon>Eukaryota</taxon>
        <taxon>Fungi</taxon>
        <taxon>Dikarya</taxon>
        <taxon>Ascomycota</taxon>
        <taxon>Saccharomycotina</taxon>
        <taxon>Pichiomycetes</taxon>
        <taxon>Debaryomycetaceae</taxon>
        <taxon>Candida/Lodderomyces clade</taxon>
        <taxon>Lodderomyces</taxon>
    </lineage>
</organism>
<dbReference type="GeneID" id="5230729"/>
<dbReference type="KEGG" id="lel:PVL30_005264"/>
<feature type="domain" description="RRM" evidence="6">
    <location>
        <begin position="162"/>
        <end position="240"/>
    </location>
</feature>
<gene>
    <name evidence="7" type="ORF">LELG_05128</name>
</gene>
<dbReference type="Gene3D" id="3.30.70.330">
    <property type="match status" value="1"/>
</dbReference>
<comment type="subcellular location">
    <subcellularLocation>
        <location evidence="1">Nucleus</location>
        <location evidence="1">Nucleolus</location>
    </subcellularLocation>
</comment>